<dbReference type="RefSeq" id="WP_237378065.1">
    <property type="nucleotide sequence ID" value="NZ_CP071793.1"/>
</dbReference>
<keyword evidence="1" id="KW-0812">Transmembrane</keyword>
<organism evidence="2 3">
    <name type="scientific">Sulfidibacter corallicola</name>
    <dbReference type="NCBI Taxonomy" id="2818388"/>
    <lineage>
        <taxon>Bacteria</taxon>
        <taxon>Pseudomonadati</taxon>
        <taxon>Acidobacteriota</taxon>
        <taxon>Holophagae</taxon>
        <taxon>Acanthopleuribacterales</taxon>
        <taxon>Acanthopleuribacteraceae</taxon>
        <taxon>Sulfidibacter</taxon>
    </lineage>
</organism>
<keyword evidence="1" id="KW-1133">Transmembrane helix</keyword>
<evidence type="ECO:0000256" key="1">
    <source>
        <dbReference type="SAM" id="Phobius"/>
    </source>
</evidence>
<evidence type="ECO:0000313" key="2">
    <source>
        <dbReference type="EMBL" id="QTD48413.1"/>
    </source>
</evidence>
<accession>A0A8A4TFK2</accession>
<protein>
    <recommendedName>
        <fullName evidence="4">Class I SAM-dependent methyltransferase</fullName>
    </recommendedName>
</protein>
<dbReference type="EMBL" id="CP071793">
    <property type="protein sequence ID" value="QTD48413.1"/>
    <property type="molecule type" value="Genomic_DNA"/>
</dbReference>
<sequence length="266" mass="30081">MQRIHFFEIADLSWCPQLVRDGITDTLQFIANASNGFAPIVPRMAAALERCGATRILDLGSGAGGGWLSLIREFDKQGLADVRVWLSDLYPNRKAFAYMEKESSGRIAYIDHPVDAAKVDRSRQGFRTMFNGFHHFRPDAAAAVLRDSVHHQQGIAIVDGDPNRFLGILFIVCFMPMLLLAMPFVKPFRWRRLFFTYVIPLIPLAILFDGVVSILRVYNPDELWALVETVPGHESYDWEIGIQAIPKSPLGMTYLIGTPKRDETRE</sequence>
<dbReference type="Proteomes" id="UP000663929">
    <property type="component" value="Chromosome"/>
</dbReference>
<name>A0A8A4TFK2_SULCO</name>
<reference evidence="2" key="1">
    <citation type="submission" date="2021-03" db="EMBL/GenBank/DDBJ databases">
        <title>Acanthopleuribacteraceae sp. M133.</title>
        <authorList>
            <person name="Wang G."/>
        </authorList>
    </citation>
    <scope>NUCLEOTIDE SEQUENCE</scope>
    <source>
        <strain evidence="2">M133</strain>
    </source>
</reference>
<keyword evidence="1" id="KW-0472">Membrane</keyword>
<dbReference type="KEGG" id="scor:J3U87_22770"/>
<dbReference type="InterPro" id="IPR029063">
    <property type="entry name" value="SAM-dependent_MTases_sf"/>
</dbReference>
<keyword evidence="3" id="KW-1185">Reference proteome</keyword>
<evidence type="ECO:0000313" key="3">
    <source>
        <dbReference type="Proteomes" id="UP000663929"/>
    </source>
</evidence>
<evidence type="ECO:0008006" key="4">
    <source>
        <dbReference type="Google" id="ProtNLM"/>
    </source>
</evidence>
<dbReference type="AlphaFoldDB" id="A0A8A4TFK2"/>
<feature type="transmembrane region" description="Helical" evidence="1">
    <location>
        <begin position="165"/>
        <end position="185"/>
    </location>
</feature>
<proteinExistence type="predicted"/>
<dbReference type="SUPFAM" id="SSF53335">
    <property type="entry name" value="S-adenosyl-L-methionine-dependent methyltransferases"/>
    <property type="match status" value="1"/>
</dbReference>
<feature type="transmembrane region" description="Helical" evidence="1">
    <location>
        <begin position="197"/>
        <end position="218"/>
    </location>
</feature>
<gene>
    <name evidence="2" type="ORF">J3U87_22770</name>
</gene>
<dbReference type="Gene3D" id="3.40.50.150">
    <property type="entry name" value="Vaccinia Virus protein VP39"/>
    <property type="match status" value="1"/>
</dbReference>